<keyword evidence="3" id="KW-1185">Reference proteome</keyword>
<name>A0A4Q1D026_9BACT</name>
<dbReference type="AlphaFoldDB" id="A0A4Q1D026"/>
<dbReference type="OrthoDB" id="600763at2"/>
<dbReference type="InterPro" id="IPR026444">
    <property type="entry name" value="Secre_tail"/>
</dbReference>
<keyword evidence="1" id="KW-0732">Signal</keyword>
<dbReference type="EMBL" id="SDHZ01000005">
    <property type="protein sequence ID" value="RXK81013.1"/>
    <property type="molecule type" value="Genomic_DNA"/>
</dbReference>
<dbReference type="Proteomes" id="UP000290545">
    <property type="component" value="Unassembled WGS sequence"/>
</dbReference>
<reference evidence="2 3" key="1">
    <citation type="submission" date="2019-01" db="EMBL/GenBank/DDBJ databases">
        <title>Filimonas sp. strain TTM-71.</title>
        <authorList>
            <person name="Chen W.-M."/>
        </authorList>
    </citation>
    <scope>NUCLEOTIDE SEQUENCE [LARGE SCALE GENOMIC DNA]</scope>
    <source>
        <strain evidence="2 3">TTM-71</strain>
    </source>
</reference>
<sequence>MKHLILYIISLLLLLSTKAQRANVYIPPNSTVGFFNTDTTAIFGDINNEGKIYLPTNSYIYFLGQNWKNNLGSAIIDESITGTLAVGGTVQFQQPDPLSALPQRIFGGYTAAARSGTYFPNIDINNPAGIFVDNESDLAVRNQIHFRNGKITIRQASLVSGSTIRRGHITGYNQNNYVVTENGPYGGFMYRLSVPPGTDTITFPIGTEKSYTPAAIINHGETDDYRARVFNDVYTGGLSGTDVAYLSTGKTWIIANDKPVFNSTVLLQHLVTEEGPLFAANRTTAYVSHLKDGAWDTTSFSTTPASPGNITTGTPFNGSAILSRVFNMSQPSSYLFASFTKATRPGNATTNLVFSARRLTNILASLSLDVDNERNVYYYEIQKRRDTAANWIVSDTITATNALAPHNYRRLDHDVYYRGLIHYRVRIVSYSGTFTYSPERTIEGIQEAYYVQVFPNPGFGNFNLRVLNMPDAKTMVVYDQWGDALLAKPIVSELTPFDLTTLPSATYYVVIYGDQKRKLHTEKIIKLKR</sequence>
<feature type="chain" id="PRO_5020815603" evidence="1">
    <location>
        <begin position="22"/>
        <end position="529"/>
    </location>
</feature>
<evidence type="ECO:0000256" key="1">
    <source>
        <dbReference type="SAM" id="SignalP"/>
    </source>
</evidence>
<dbReference type="RefSeq" id="WP_129006276.1">
    <property type="nucleotide sequence ID" value="NZ_SDHZ01000005.1"/>
</dbReference>
<proteinExistence type="predicted"/>
<organism evidence="2 3">
    <name type="scientific">Filimonas effusa</name>
    <dbReference type="NCBI Taxonomy" id="2508721"/>
    <lineage>
        <taxon>Bacteria</taxon>
        <taxon>Pseudomonadati</taxon>
        <taxon>Bacteroidota</taxon>
        <taxon>Chitinophagia</taxon>
        <taxon>Chitinophagales</taxon>
        <taxon>Chitinophagaceae</taxon>
        <taxon>Filimonas</taxon>
    </lineage>
</organism>
<comment type="caution">
    <text evidence="2">The sequence shown here is derived from an EMBL/GenBank/DDBJ whole genome shotgun (WGS) entry which is preliminary data.</text>
</comment>
<gene>
    <name evidence="2" type="ORF">ESB13_22945</name>
</gene>
<dbReference type="NCBIfam" id="TIGR04183">
    <property type="entry name" value="Por_Secre_tail"/>
    <property type="match status" value="1"/>
</dbReference>
<accession>A0A4Q1D026</accession>
<evidence type="ECO:0000313" key="3">
    <source>
        <dbReference type="Proteomes" id="UP000290545"/>
    </source>
</evidence>
<protein>
    <submittedName>
        <fullName evidence="2">T9SS type A sorting domain-containing protein</fullName>
    </submittedName>
</protein>
<evidence type="ECO:0000313" key="2">
    <source>
        <dbReference type="EMBL" id="RXK81013.1"/>
    </source>
</evidence>
<feature type="signal peptide" evidence="1">
    <location>
        <begin position="1"/>
        <end position="21"/>
    </location>
</feature>